<proteinExistence type="predicted"/>
<dbReference type="PaxDb" id="2903-EOD07900"/>
<dbReference type="HOGENOM" id="CLU_1145137_0_0_1"/>
<dbReference type="GeneID" id="17254056"/>
<dbReference type="GO" id="GO:0005524">
    <property type="term" value="F:ATP binding"/>
    <property type="evidence" value="ECO:0007669"/>
    <property type="project" value="UniProtKB-KW"/>
</dbReference>
<protein>
    <recommendedName>
        <fullName evidence="3">6-phosphofructo-2-kinase domain-containing protein</fullName>
    </recommendedName>
</protein>
<organism evidence="4 5">
    <name type="scientific">Emiliania huxleyi (strain CCMP1516)</name>
    <dbReference type="NCBI Taxonomy" id="280463"/>
    <lineage>
        <taxon>Eukaryota</taxon>
        <taxon>Haptista</taxon>
        <taxon>Haptophyta</taxon>
        <taxon>Prymnesiophyceae</taxon>
        <taxon>Isochrysidales</taxon>
        <taxon>Noelaerhabdaceae</taxon>
        <taxon>Emiliania</taxon>
    </lineage>
</organism>
<dbReference type="InterPro" id="IPR027417">
    <property type="entry name" value="P-loop_NTPase"/>
</dbReference>
<dbReference type="SUPFAM" id="SSF52540">
    <property type="entry name" value="P-loop containing nucleoside triphosphate hydrolases"/>
    <property type="match status" value="1"/>
</dbReference>
<evidence type="ECO:0000259" key="3">
    <source>
        <dbReference type="Pfam" id="PF01591"/>
    </source>
</evidence>
<dbReference type="PRINTS" id="PR00991">
    <property type="entry name" value="6PFRUCTKNASE"/>
</dbReference>
<evidence type="ECO:0000313" key="4">
    <source>
        <dbReference type="EnsemblProtists" id="EOD07900"/>
    </source>
</evidence>
<dbReference type="InterPro" id="IPR013079">
    <property type="entry name" value="6Phosfructo_kin"/>
</dbReference>
<dbReference type="InterPro" id="IPR003094">
    <property type="entry name" value="6Pfruct_kin"/>
</dbReference>
<dbReference type="RefSeq" id="XP_005760329.1">
    <property type="nucleotide sequence ID" value="XM_005760272.1"/>
</dbReference>
<evidence type="ECO:0000313" key="5">
    <source>
        <dbReference type="Proteomes" id="UP000013827"/>
    </source>
</evidence>
<dbReference type="AlphaFoldDB" id="A0A0D3I9G5"/>
<name>A0A0D3I9G5_EMIH1</name>
<dbReference type="Gene3D" id="3.40.50.300">
    <property type="entry name" value="P-loop containing nucleotide triphosphate hydrolases"/>
    <property type="match status" value="1"/>
</dbReference>
<dbReference type="GO" id="GO:0005829">
    <property type="term" value="C:cytosol"/>
    <property type="evidence" value="ECO:0007669"/>
    <property type="project" value="TreeGrafter"/>
</dbReference>
<dbReference type="KEGG" id="ehx:EMIHUDRAFT_558238"/>
<reference evidence="4" key="2">
    <citation type="submission" date="2024-10" db="UniProtKB">
        <authorList>
            <consortium name="EnsemblProtists"/>
        </authorList>
    </citation>
    <scope>IDENTIFICATION</scope>
</reference>
<keyword evidence="5" id="KW-1185">Reference proteome</keyword>
<dbReference type="Proteomes" id="UP000013827">
    <property type="component" value="Unassembled WGS sequence"/>
</dbReference>
<keyword evidence="2" id="KW-0067">ATP-binding</keyword>
<feature type="domain" description="6-phosphofructo-2-kinase" evidence="3">
    <location>
        <begin position="157"/>
        <end position="240"/>
    </location>
</feature>
<dbReference type="GO" id="GO:0006003">
    <property type="term" value="P:fructose 2,6-bisphosphate metabolic process"/>
    <property type="evidence" value="ECO:0007669"/>
    <property type="project" value="InterPro"/>
</dbReference>
<dbReference type="EnsemblProtists" id="EOD07900">
    <property type="protein sequence ID" value="EOD07900"/>
    <property type="gene ID" value="EMIHUDRAFT_558238"/>
</dbReference>
<dbReference type="STRING" id="2903.R1CZW2"/>
<evidence type="ECO:0000256" key="1">
    <source>
        <dbReference type="ARBA" id="ARBA00022741"/>
    </source>
</evidence>
<reference evidence="5" key="1">
    <citation type="journal article" date="2013" name="Nature">
        <title>Pan genome of the phytoplankton Emiliania underpins its global distribution.</title>
        <authorList>
            <person name="Read B.A."/>
            <person name="Kegel J."/>
            <person name="Klute M.J."/>
            <person name="Kuo A."/>
            <person name="Lefebvre S.C."/>
            <person name="Maumus F."/>
            <person name="Mayer C."/>
            <person name="Miller J."/>
            <person name="Monier A."/>
            <person name="Salamov A."/>
            <person name="Young J."/>
            <person name="Aguilar M."/>
            <person name="Claverie J.M."/>
            <person name="Frickenhaus S."/>
            <person name="Gonzalez K."/>
            <person name="Herman E.K."/>
            <person name="Lin Y.C."/>
            <person name="Napier J."/>
            <person name="Ogata H."/>
            <person name="Sarno A.F."/>
            <person name="Shmutz J."/>
            <person name="Schroeder D."/>
            <person name="de Vargas C."/>
            <person name="Verret F."/>
            <person name="von Dassow P."/>
            <person name="Valentin K."/>
            <person name="Van de Peer Y."/>
            <person name="Wheeler G."/>
            <person name="Dacks J.B."/>
            <person name="Delwiche C.F."/>
            <person name="Dyhrman S.T."/>
            <person name="Glockner G."/>
            <person name="John U."/>
            <person name="Richards T."/>
            <person name="Worden A.Z."/>
            <person name="Zhang X."/>
            <person name="Grigoriev I.V."/>
            <person name="Allen A.E."/>
            <person name="Bidle K."/>
            <person name="Borodovsky M."/>
            <person name="Bowler C."/>
            <person name="Brownlee C."/>
            <person name="Cock J.M."/>
            <person name="Elias M."/>
            <person name="Gladyshev V.N."/>
            <person name="Groth M."/>
            <person name="Guda C."/>
            <person name="Hadaegh A."/>
            <person name="Iglesias-Rodriguez M.D."/>
            <person name="Jenkins J."/>
            <person name="Jones B.M."/>
            <person name="Lawson T."/>
            <person name="Leese F."/>
            <person name="Lindquist E."/>
            <person name="Lobanov A."/>
            <person name="Lomsadze A."/>
            <person name="Malik S.B."/>
            <person name="Marsh M.E."/>
            <person name="Mackinder L."/>
            <person name="Mock T."/>
            <person name="Mueller-Roeber B."/>
            <person name="Pagarete A."/>
            <person name="Parker M."/>
            <person name="Probert I."/>
            <person name="Quesneville H."/>
            <person name="Raines C."/>
            <person name="Rensing S.A."/>
            <person name="Riano-Pachon D.M."/>
            <person name="Richier S."/>
            <person name="Rokitta S."/>
            <person name="Shiraiwa Y."/>
            <person name="Soanes D.M."/>
            <person name="van der Giezen M."/>
            <person name="Wahlund T.M."/>
            <person name="Williams B."/>
            <person name="Wilson W."/>
            <person name="Wolfe G."/>
            <person name="Wurch L.L."/>
        </authorList>
    </citation>
    <scope>NUCLEOTIDE SEQUENCE</scope>
</reference>
<accession>A0A0D3I9G5</accession>
<keyword evidence="1" id="KW-0547">Nucleotide-binding</keyword>
<dbReference type="GO" id="GO:0006000">
    <property type="term" value="P:fructose metabolic process"/>
    <property type="evidence" value="ECO:0007669"/>
    <property type="project" value="InterPro"/>
</dbReference>
<dbReference type="PANTHER" id="PTHR10606:SF32">
    <property type="entry name" value="6-PHOSPHOFRUCTO-2-KINASE 1"/>
    <property type="match status" value="1"/>
</dbReference>
<dbReference type="eggNOG" id="KOG0234">
    <property type="taxonomic scope" value="Eukaryota"/>
</dbReference>
<evidence type="ECO:0000256" key="2">
    <source>
        <dbReference type="ARBA" id="ARBA00022840"/>
    </source>
</evidence>
<dbReference type="GO" id="GO:0003873">
    <property type="term" value="F:6-phosphofructo-2-kinase activity"/>
    <property type="evidence" value="ECO:0007669"/>
    <property type="project" value="InterPro"/>
</dbReference>
<dbReference type="Pfam" id="PF01591">
    <property type="entry name" value="6PF2K"/>
    <property type="match status" value="2"/>
</dbReference>
<sequence length="249" mass="28007">MRPRQRSRRPSFESLRHLPREGRALLAGAVCLARSAVTQYAVNPTSVIEERVVIAMVGLPARGKSYLSKSIVRYLNFVGCPARLFNAGSRRRDAGLAGSGAAFFDAANEDAAAQREEIAMDTLEELLRWLKFLPSNSLTALSALEQNQEQAGEQCRRGCVCGVFDATNTTVLRRQKVRERCAREWPPVRLIFVESICTDTKLLLRNYMLKASNDDYKGSAPEAALQDFLARVRNYEEPHQHQTLPRHFL</sequence>
<dbReference type="PANTHER" id="PTHR10606">
    <property type="entry name" value="6-PHOSPHOFRUCTO-2-KINASE/FRUCTOSE-2,6-BISPHOSPHATASE"/>
    <property type="match status" value="1"/>
</dbReference>
<feature type="domain" description="6-phosphofructo-2-kinase" evidence="3">
    <location>
        <begin position="49"/>
        <end position="131"/>
    </location>
</feature>